<evidence type="ECO:0000313" key="2">
    <source>
        <dbReference type="EMBL" id="KAH3874084.1"/>
    </source>
</evidence>
<name>A0A9D4MDA4_DREPO</name>
<sequence>MFGHQHIKIHPLQPVKRFAHQNVKIRHTQPVRRSMGEDDHTISDEDEEEFEGKRKRKPPKKVAKRQKFTEDISGQEESTTLNITIMDVDDLPPRFLRKPSDDVIAMCDVTVYTAEIGRHFQGPLDVRPANVFAQDGDEGLNYDVNYSIDQVMNLRPKFARLPSGDLRMIRREVPMVSTGSLPALFQSPDVVEDQAVAVVRRLGGDVTSRQHILGQYTIQFAKYRGQTFHWVVENALGICAYIVYDMRKEARVDTPLSANKFALKECVNSFPQVKGKEAVEHHKAKKEKMPTPTASTPTTKAELFSMMPADLARRQLREQSARLRPLRPNLAHAKFSPRKEMSDDVLVWEVEQMEAARKVVLMFIQHEVMMYFSGVCDTFSVKLYILGFCSTISIDSWCWLLS</sequence>
<dbReference type="AlphaFoldDB" id="A0A9D4MDA4"/>
<organism evidence="2 3">
    <name type="scientific">Dreissena polymorpha</name>
    <name type="common">Zebra mussel</name>
    <name type="synonym">Mytilus polymorpha</name>
    <dbReference type="NCBI Taxonomy" id="45954"/>
    <lineage>
        <taxon>Eukaryota</taxon>
        <taxon>Metazoa</taxon>
        <taxon>Spiralia</taxon>
        <taxon>Lophotrochozoa</taxon>
        <taxon>Mollusca</taxon>
        <taxon>Bivalvia</taxon>
        <taxon>Autobranchia</taxon>
        <taxon>Heteroconchia</taxon>
        <taxon>Euheterodonta</taxon>
        <taxon>Imparidentia</taxon>
        <taxon>Neoheterodontei</taxon>
        <taxon>Myida</taxon>
        <taxon>Dreissenoidea</taxon>
        <taxon>Dreissenidae</taxon>
        <taxon>Dreissena</taxon>
    </lineage>
</organism>
<feature type="compositionally biased region" description="Basic and acidic residues" evidence="1">
    <location>
        <begin position="34"/>
        <end position="43"/>
    </location>
</feature>
<comment type="caution">
    <text evidence="2">The sequence shown here is derived from an EMBL/GenBank/DDBJ whole genome shotgun (WGS) entry which is preliminary data.</text>
</comment>
<evidence type="ECO:0000313" key="3">
    <source>
        <dbReference type="Proteomes" id="UP000828390"/>
    </source>
</evidence>
<gene>
    <name evidence="2" type="ORF">DPMN_037325</name>
</gene>
<protein>
    <submittedName>
        <fullName evidence="2">Uncharacterized protein</fullName>
    </submittedName>
</protein>
<reference evidence="2" key="1">
    <citation type="journal article" date="2019" name="bioRxiv">
        <title>The Genome of the Zebra Mussel, Dreissena polymorpha: A Resource for Invasive Species Research.</title>
        <authorList>
            <person name="McCartney M.A."/>
            <person name="Auch B."/>
            <person name="Kono T."/>
            <person name="Mallez S."/>
            <person name="Zhang Y."/>
            <person name="Obille A."/>
            <person name="Becker A."/>
            <person name="Abrahante J.E."/>
            <person name="Garbe J."/>
            <person name="Badalamenti J.P."/>
            <person name="Herman A."/>
            <person name="Mangelson H."/>
            <person name="Liachko I."/>
            <person name="Sullivan S."/>
            <person name="Sone E.D."/>
            <person name="Koren S."/>
            <person name="Silverstein K.A.T."/>
            <person name="Beckman K.B."/>
            <person name="Gohl D.M."/>
        </authorList>
    </citation>
    <scope>NUCLEOTIDE SEQUENCE</scope>
    <source>
        <strain evidence="2">Duluth1</strain>
        <tissue evidence="2">Whole animal</tissue>
    </source>
</reference>
<reference evidence="2" key="2">
    <citation type="submission" date="2020-11" db="EMBL/GenBank/DDBJ databases">
        <authorList>
            <person name="McCartney M.A."/>
            <person name="Auch B."/>
            <person name="Kono T."/>
            <person name="Mallez S."/>
            <person name="Becker A."/>
            <person name="Gohl D.M."/>
            <person name="Silverstein K.A.T."/>
            <person name="Koren S."/>
            <person name="Bechman K.B."/>
            <person name="Herman A."/>
            <person name="Abrahante J.E."/>
            <person name="Garbe J."/>
        </authorList>
    </citation>
    <scope>NUCLEOTIDE SEQUENCE</scope>
    <source>
        <strain evidence="2">Duluth1</strain>
        <tissue evidence="2">Whole animal</tissue>
    </source>
</reference>
<proteinExistence type="predicted"/>
<evidence type="ECO:0000256" key="1">
    <source>
        <dbReference type="SAM" id="MobiDB-lite"/>
    </source>
</evidence>
<feature type="region of interest" description="Disordered" evidence="1">
    <location>
        <begin position="25"/>
        <end position="74"/>
    </location>
</feature>
<feature type="compositionally biased region" description="Basic residues" evidence="1">
    <location>
        <begin position="53"/>
        <end position="66"/>
    </location>
</feature>
<dbReference type="Proteomes" id="UP000828390">
    <property type="component" value="Unassembled WGS sequence"/>
</dbReference>
<dbReference type="EMBL" id="JAIWYP010000002">
    <property type="protein sequence ID" value="KAH3874084.1"/>
    <property type="molecule type" value="Genomic_DNA"/>
</dbReference>
<keyword evidence="3" id="KW-1185">Reference proteome</keyword>
<accession>A0A9D4MDA4</accession>